<sequence length="42" mass="4962">MHTCTHTHTWNKVNLNGVPLRQLGQLINWEHFGKCFMLNIEV</sequence>
<protein>
    <submittedName>
        <fullName evidence="1">Uncharacterized protein</fullName>
    </submittedName>
</protein>
<accession>A0A2P2Q4Y3</accession>
<name>A0A2P2Q4Y3_RHIMU</name>
<evidence type="ECO:0000313" key="1">
    <source>
        <dbReference type="EMBL" id="MBX62052.1"/>
    </source>
</evidence>
<dbReference type="EMBL" id="GGEC01081568">
    <property type="protein sequence ID" value="MBX62052.1"/>
    <property type="molecule type" value="Transcribed_RNA"/>
</dbReference>
<reference evidence="1" key="1">
    <citation type="submission" date="2018-02" db="EMBL/GenBank/DDBJ databases">
        <title>Rhizophora mucronata_Transcriptome.</title>
        <authorList>
            <person name="Meera S.P."/>
            <person name="Sreeshan A."/>
            <person name="Augustine A."/>
        </authorList>
    </citation>
    <scope>NUCLEOTIDE SEQUENCE</scope>
    <source>
        <tissue evidence="1">Leaf</tissue>
    </source>
</reference>
<dbReference type="AlphaFoldDB" id="A0A2P2Q4Y3"/>
<organism evidence="1">
    <name type="scientific">Rhizophora mucronata</name>
    <name type="common">Asiatic mangrove</name>
    <dbReference type="NCBI Taxonomy" id="61149"/>
    <lineage>
        <taxon>Eukaryota</taxon>
        <taxon>Viridiplantae</taxon>
        <taxon>Streptophyta</taxon>
        <taxon>Embryophyta</taxon>
        <taxon>Tracheophyta</taxon>
        <taxon>Spermatophyta</taxon>
        <taxon>Magnoliopsida</taxon>
        <taxon>eudicotyledons</taxon>
        <taxon>Gunneridae</taxon>
        <taxon>Pentapetalae</taxon>
        <taxon>rosids</taxon>
        <taxon>fabids</taxon>
        <taxon>Malpighiales</taxon>
        <taxon>Rhizophoraceae</taxon>
        <taxon>Rhizophora</taxon>
    </lineage>
</organism>
<proteinExistence type="predicted"/>